<evidence type="ECO:0000256" key="2">
    <source>
        <dbReference type="SAM" id="Coils"/>
    </source>
</evidence>
<dbReference type="Pfam" id="PF00582">
    <property type="entry name" value="Usp"/>
    <property type="match status" value="1"/>
</dbReference>
<dbReference type="EMBL" id="JAHDYS010000001">
    <property type="protein sequence ID" value="MBT1070326.1"/>
    <property type="molecule type" value="Genomic_DNA"/>
</dbReference>
<dbReference type="InterPro" id="IPR006016">
    <property type="entry name" value="UspA"/>
</dbReference>
<keyword evidence="5" id="KW-1185">Reference proteome</keyword>
<organism evidence="4 5">
    <name type="scientific">Pelotalea chapellei</name>
    <dbReference type="NCBI Taxonomy" id="44671"/>
    <lineage>
        <taxon>Bacteria</taxon>
        <taxon>Pseudomonadati</taxon>
        <taxon>Thermodesulfobacteriota</taxon>
        <taxon>Desulfuromonadia</taxon>
        <taxon>Geobacterales</taxon>
        <taxon>Geobacteraceae</taxon>
        <taxon>Pelotalea</taxon>
    </lineage>
</organism>
<name>A0ABS5U3S5_9BACT</name>
<dbReference type="Proteomes" id="UP000784128">
    <property type="component" value="Unassembled WGS sequence"/>
</dbReference>
<dbReference type="SUPFAM" id="SSF52402">
    <property type="entry name" value="Adenine nucleotide alpha hydrolases-like"/>
    <property type="match status" value="1"/>
</dbReference>
<feature type="domain" description="UspA" evidence="3">
    <location>
        <begin position="6"/>
        <end position="151"/>
    </location>
</feature>
<keyword evidence="2" id="KW-0175">Coiled coil</keyword>
<dbReference type="PANTHER" id="PTHR46268:SF22">
    <property type="entry name" value="SENSOR PROTEIN KDPD-RELATED"/>
    <property type="match status" value="1"/>
</dbReference>
<dbReference type="PANTHER" id="PTHR46268">
    <property type="entry name" value="STRESS RESPONSE PROTEIN NHAX"/>
    <property type="match status" value="1"/>
</dbReference>
<evidence type="ECO:0000256" key="1">
    <source>
        <dbReference type="ARBA" id="ARBA00008791"/>
    </source>
</evidence>
<evidence type="ECO:0000313" key="4">
    <source>
        <dbReference type="EMBL" id="MBT1070326.1"/>
    </source>
</evidence>
<dbReference type="CDD" id="cd00293">
    <property type="entry name" value="USP-like"/>
    <property type="match status" value="1"/>
</dbReference>
<comment type="similarity">
    <text evidence="1">Belongs to the universal stress protein A family.</text>
</comment>
<proteinExistence type="inferred from homology"/>
<sequence length="158" mass="17932">MRQFTHILVINRLMANTTVALHEGIRLAKTFGADLSLLRIYSNPVAVDMEAVNAPGLFIKGEEYKNYMSVREQYKEELEKAIQQVEKDGIRIKKHLTDKEPVAEILRLVAEEHIDLIVALAHEEGGLEHLLFGGENDKIIRKMPCSVLLVKHEPKPVL</sequence>
<dbReference type="RefSeq" id="WP_214296034.1">
    <property type="nucleotide sequence ID" value="NZ_JAHDYS010000001.1"/>
</dbReference>
<evidence type="ECO:0000259" key="3">
    <source>
        <dbReference type="Pfam" id="PF00582"/>
    </source>
</evidence>
<reference evidence="4 5" key="1">
    <citation type="submission" date="2021-05" db="EMBL/GenBank/DDBJ databases">
        <title>The draft genome of Geobacter chapellei DSM 13688.</title>
        <authorList>
            <person name="Xu Z."/>
            <person name="Masuda Y."/>
            <person name="Itoh H."/>
            <person name="Senoo K."/>
        </authorList>
    </citation>
    <scope>NUCLEOTIDE SEQUENCE [LARGE SCALE GENOMIC DNA]</scope>
    <source>
        <strain evidence="4 5">DSM 13688</strain>
    </source>
</reference>
<accession>A0ABS5U3S5</accession>
<dbReference type="InterPro" id="IPR014729">
    <property type="entry name" value="Rossmann-like_a/b/a_fold"/>
</dbReference>
<evidence type="ECO:0000313" key="5">
    <source>
        <dbReference type="Proteomes" id="UP000784128"/>
    </source>
</evidence>
<gene>
    <name evidence="4" type="ORF">KJB30_00865</name>
</gene>
<comment type="caution">
    <text evidence="4">The sequence shown here is derived from an EMBL/GenBank/DDBJ whole genome shotgun (WGS) entry which is preliminary data.</text>
</comment>
<protein>
    <submittedName>
        <fullName evidence="4">Universal stress protein</fullName>
    </submittedName>
</protein>
<dbReference type="Gene3D" id="3.40.50.620">
    <property type="entry name" value="HUPs"/>
    <property type="match status" value="1"/>
</dbReference>
<feature type="coiled-coil region" evidence="2">
    <location>
        <begin position="64"/>
        <end position="91"/>
    </location>
</feature>